<dbReference type="Proteomes" id="UP000051820">
    <property type="component" value="Unassembled WGS sequence"/>
</dbReference>
<dbReference type="EMBL" id="AZGF01000005">
    <property type="protein sequence ID" value="KRM12781.1"/>
    <property type="molecule type" value="Genomic_DNA"/>
</dbReference>
<dbReference type="AlphaFoldDB" id="A0A0R1W5B4"/>
<feature type="domain" description="VTT" evidence="2">
    <location>
        <begin position="82"/>
        <end position="197"/>
    </location>
</feature>
<dbReference type="PATRIC" id="fig|1423807.3.peg.2012"/>
<evidence type="ECO:0000256" key="1">
    <source>
        <dbReference type="SAM" id="Phobius"/>
    </source>
</evidence>
<sequence length="241" mass="26768">MLKESSTTKTWRLLLCIIGIVIIGLLIRELLIYFNNDIDLFIKFNKHYQHLFWNDIRAHQGQPATLVLVMSLLVAMAAVPGFPVSAICILIGAIYGREMGFGINLVGIVLGNLVTYTILGKLGLSKFIQHHDGRVIRNISKMKYPAVGLAIGYAVPIIPTIFVNFAAAKLKLRLRNVILSMITGSLPAAALYATGGDFLNRGNFKIGLITIFCICILFIFIKQLMKYEKSETRSRGHEGTE</sequence>
<dbReference type="OrthoDB" id="2360723at2"/>
<reference evidence="3 4" key="1">
    <citation type="journal article" date="2015" name="Genome Announc.">
        <title>Expanding the biotechnology potential of lactobacilli through comparative genomics of 213 strains and associated genera.</title>
        <authorList>
            <person name="Sun Z."/>
            <person name="Harris H.M."/>
            <person name="McCann A."/>
            <person name="Guo C."/>
            <person name="Argimon S."/>
            <person name="Zhang W."/>
            <person name="Yang X."/>
            <person name="Jeffery I.B."/>
            <person name="Cooney J.C."/>
            <person name="Kagawa T.F."/>
            <person name="Liu W."/>
            <person name="Song Y."/>
            <person name="Salvetti E."/>
            <person name="Wrobel A."/>
            <person name="Rasinkangas P."/>
            <person name="Parkhill J."/>
            <person name="Rea M.C."/>
            <person name="O'Sullivan O."/>
            <person name="Ritari J."/>
            <person name="Douillard F.P."/>
            <person name="Paul Ross R."/>
            <person name="Yang R."/>
            <person name="Briner A.E."/>
            <person name="Felis G.E."/>
            <person name="de Vos W.M."/>
            <person name="Barrangou R."/>
            <person name="Klaenhammer T.R."/>
            <person name="Caufield P.W."/>
            <person name="Cui Y."/>
            <person name="Zhang H."/>
            <person name="O'Toole P.W."/>
        </authorList>
    </citation>
    <scope>NUCLEOTIDE SEQUENCE [LARGE SCALE GENOMIC DNA]</scope>
    <source>
        <strain evidence="3 4">DSM 5007</strain>
    </source>
</reference>
<feature type="transmembrane region" description="Helical" evidence="1">
    <location>
        <begin position="144"/>
        <end position="165"/>
    </location>
</feature>
<evidence type="ECO:0000313" key="4">
    <source>
        <dbReference type="Proteomes" id="UP000051820"/>
    </source>
</evidence>
<proteinExistence type="predicted"/>
<feature type="transmembrane region" description="Helical" evidence="1">
    <location>
        <begin position="12"/>
        <end position="34"/>
    </location>
</feature>
<feature type="transmembrane region" description="Helical" evidence="1">
    <location>
        <begin position="101"/>
        <end position="124"/>
    </location>
</feature>
<comment type="caution">
    <text evidence="3">The sequence shown here is derived from an EMBL/GenBank/DDBJ whole genome shotgun (WGS) entry which is preliminary data.</text>
</comment>
<feature type="transmembrane region" description="Helical" evidence="1">
    <location>
        <begin position="177"/>
        <end position="194"/>
    </location>
</feature>
<organism evidence="3 4">
    <name type="scientific">Paucilactobacillus suebicus DSM 5007 = KCTC 3549</name>
    <dbReference type="NCBI Taxonomy" id="1423807"/>
    <lineage>
        <taxon>Bacteria</taxon>
        <taxon>Bacillati</taxon>
        <taxon>Bacillota</taxon>
        <taxon>Bacilli</taxon>
        <taxon>Lactobacillales</taxon>
        <taxon>Lactobacillaceae</taxon>
        <taxon>Paucilactobacillus</taxon>
    </lineage>
</organism>
<keyword evidence="1" id="KW-1133">Transmembrane helix</keyword>
<dbReference type="eggNOG" id="COG0398">
    <property type="taxonomic scope" value="Bacteria"/>
</dbReference>
<feature type="transmembrane region" description="Helical" evidence="1">
    <location>
        <begin position="66"/>
        <end position="94"/>
    </location>
</feature>
<evidence type="ECO:0000313" key="3">
    <source>
        <dbReference type="EMBL" id="KRM12781.1"/>
    </source>
</evidence>
<protein>
    <recommendedName>
        <fullName evidence="2">VTT domain-containing protein</fullName>
    </recommendedName>
</protein>
<accession>A0A0R1W5B4</accession>
<keyword evidence="1" id="KW-0472">Membrane</keyword>
<keyword evidence="4" id="KW-1185">Reference proteome</keyword>
<feature type="transmembrane region" description="Helical" evidence="1">
    <location>
        <begin position="206"/>
        <end position="225"/>
    </location>
</feature>
<dbReference type="STRING" id="1423807.FD16_GL001959"/>
<gene>
    <name evidence="3" type="ORF">FD16_GL001959</name>
</gene>
<dbReference type="RefSeq" id="WP_010621955.1">
    <property type="nucleotide sequence ID" value="NZ_AZGF01000005.1"/>
</dbReference>
<dbReference type="Pfam" id="PF09335">
    <property type="entry name" value="VTT_dom"/>
    <property type="match status" value="1"/>
</dbReference>
<name>A0A0R1W5B4_9LACO</name>
<evidence type="ECO:0000259" key="2">
    <source>
        <dbReference type="Pfam" id="PF09335"/>
    </source>
</evidence>
<keyword evidence="1" id="KW-0812">Transmembrane</keyword>
<dbReference type="InterPro" id="IPR032816">
    <property type="entry name" value="VTT_dom"/>
</dbReference>